<gene>
    <name evidence="1" type="ORF">METZ01_LOCUS453178</name>
</gene>
<proteinExistence type="predicted"/>
<dbReference type="AlphaFoldDB" id="A0A382ZXV1"/>
<evidence type="ECO:0000313" key="1">
    <source>
        <dbReference type="EMBL" id="SVE00324.1"/>
    </source>
</evidence>
<name>A0A382ZXV1_9ZZZZ</name>
<feature type="non-terminal residue" evidence="1">
    <location>
        <position position="254"/>
    </location>
</feature>
<reference evidence="1" key="1">
    <citation type="submission" date="2018-05" db="EMBL/GenBank/DDBJ databases">
        <authorList>
            <person name="Lanie J.A."/>
            <person name="Ng W.-L."/>
            <person name="Kazmierczak K.M."/>
            <person name="Andrzejewski T.M."/>
            <person name="Davidsen T.M."/>
            <person name="Wayne K.J."/>
            <person name="Tettelin H."/>
            <person name="Glass J.I."/>
            <person name="Rusch D."/>
            <person name="Podicherti R."/>
            <person name="Tsui H.-C.T."/>
            <person name="Winkler M.E."/>
        </authorList>
    </citation>
    <scope>NUCLEOTIDE SEQUENCE</scope>
</reference>
<dbReference type="InterPro" id="IPR010823">
    <property type="entry name" value="Portal_Gp20"/>
</dbReference>
<sequence length="254" mass="29151">KDSGGERTFSTPTPDDGTIDVAGGGFFGQILDTDGRERSDIDLIRRYRDIAQQAECDTAIEDIVNEGIVSNQNDQSVEISLNNLRYPDKIKRKIRTEFDEVLRLLHFEQRGHDVFRRWYVDGRVFYHKVIDTKNPRKGITELRYIDPIKIRKVREVKKELDNKTGVEMTEKINEYFIYNEKGLNPAGIGSAGQGIRIAVDSITYTPSGLIDGNSGRVLSYLHKAIKPVNQLRMIEDALVIYRISRAPERRIFYI</sequence>
<accession>A0A382ZXV1</accession>
<organism evidence="1">
    <name type="scientific">marine metagenome</name>
    <dbReference type="NCBI Taxonomy" id="408172"/>
    <lineage>
        <taxon>unclassified sequences</taxon>
        <taxon>metagenomes</taxon>
        <taxon>ecological metagenomes</taxon>
    </lineage>
</organism>
<evidence type="ECO:0008006" key="2">
    <source>
        <dbReference type="Google" id="ProtNLM"/>
    </source>
</evidence>
<protein>
    <recommendedName>
        <fullName evidence="2">Portal protein</fullName>
    </recommendedName>
</protein>
<feature type="non-terminal residue" evidence="1">
    <location>
        <position position="1"/>
    </location>
</feature>
<dbReference type="Pfam" id="PF07230">
    <property type="entry name" value="Portal_T4"/>
    <property type="match status" value="1"/>
</dbReference>
<dbReference type="EMBL" id="UINC01187544">
    <property type="protein sequence ID" value="SVE00324.1"/>
    <property type="molecule type" value="Genomic_DNA"/>
</dbReference>